<reference evidence="9 10" key="1">
    <citation type="submission" date="2014-04" db="EMBL/GenBank/DDBJ databases">
        <authorList>
            <consortium name="DOE Joint Genome Institute"/>
            <person name="Kuo A."/>
            <person name="Martino E."/>
            <person name="Perotto S."/>
            <person name="Kohler A."/>
            <person name="Nagy L.G."/>
            <person name="Floudas D."/>
            <person name="Copeland A."/>
            <person name="Barry K.W."/>
            <person name="Cichocki N."/>
            <person name="Veneault-Fourrey C."/>
            <person name="LaButti K."/>
            <person name="Lindquist E.A."/>
            <person name="Lipzen A."/>
            <person name="Lundell T."/>
            <person name="Morin E."/>
            <person name="Murat C."/>
            <person name="Sun H."/>
            <person name="Tunlid A."/>
            <person name="Henrissat B."/>
            <person name="Grigoriev I.V."/>
            <person name="Hibbett D.S."/>
            <person name="Martin F."/>
            <person name="Nordberg H.P."/>
            <person name="Cantor M.N."/>
            <person name="Hua S.X."/>
        </authorList>
    </citation>
    <scope>NUCLEOTIDE SEQUENCE [LARGE SCALE GENOMIC DNA]</scope>
    <source>
        <strain evidence="9 10">Zn</strain>
    </source>
</reference>
<dbReference type="GO" id="GO:0005789">
    <property type="term" value="C:endoplasmic reticulum membrane"/>
    <property type="evidence" value="ECO:0007669"/>
    <property type="project" value="UniProtKB-SubCell"/>
</dbReference>
<evidence type="ECO:0000256" key="3">
    <source>
        <dbReference type="ARBA" id="ARBA00022692"/>
    </source>
</evidence>
<dbReference type="OrthoDB" id="433124at2759"/>
<keyword evidence="4 7" id="KW-0256">Endoplasmic reticulum</keyword>
<evidence type="ECO:0000259" key="8">
    <source>
        <dbReference type="PROSITE" id="PS51751"/>
    </source>
</evidence>
<accession>A0A0C3DA16</accession>
<evidence type="ECO:0000256" key="5">
    <source>
        <dbReference type="ARBA" id="ARBA00022989"/>
    </source>
</evidence>
<feature type="domain" description="EXPERA" evidence="8">
    <location>
        <begin position="10"/>
        <end position="145"/>
    </location>
</feature>
<dbReference type="EMBL" id="KN832870">
    <property type="protein sequence ID" value="KIN08164.1"/>
    <property type="molecule type" value="Genomic_DNA"/>
</dbReference>
<dbReference type="AlphaFoldDB" id="A0A0C3DA16"/>
<feature type="transmembrane region" description="Helical" evidence="7">
    <location>
        <begin position="97"/>
        <end position="120"/>
    </location>
</feature>
<dbReference type="PANTHER" id="PTHR31204:SF1">
    <property type="entry name" value="SIGMA INTRACELLULAR RECEPTOR 2"/>
    <property type="match status" value="1"/>
</dbReference>
<dbReference type="PANTHER" id="PTHR31204">
    <property type="entry name" value="SIGMA INTRACELLULAR RECEPTOR 2"/>
    <property type="match status" value="1"/>
</dbReference>
<keyword evidence="3 7" id="KW-0812">Transmembrane</keyword>
<sequence>MAASIFSRKNDLVYLIHFSIGLPLMFLVDLQSLYPPHLVPPFMASIKAYYISTYNDQFFISPPPFFKLYMWFELLYQAPVMLWAIPNLFRNSPKIPLVLLPFAVMVFLTTLTCMVEYAFWDVPRQQKIDMTTLYGPYLALSAYMIVDMYLRLGKMVKTATAASAAGGKKSQ</sequence>
<dbReference type="PROSITE" id="PS51751">
    <property type="entry name" value="EXPERA"/>
    <property type="match status" value="1"/>
</dbReference>
<dbReference type="Proteomes" id="UP000054321">
    <property type="component" value="Unassembled WGS sequence"/>
</dbReference>
<evidence type="ECO:0000256" key="4">
    <source>
        <dbReference type="ARBA" id="ARBA00022824"/>
    </source>
</evidence>
<dbReference type="InterPro" id="IPR016964">
    <property type="entry name" value="Sigma2_recept"/>
</dbReference>
<evidence type="ECO:0000256" key="6">
    <source>
        <dbReference type="ARBA" id="ARBA00023136"/>
    </source>
</evidence>
<reference evidence="10" key="2">
    <citation type="submission" date="2015-01" db="EMBL/GenBank/DDBJ databases">
        <title>Evolutionary Origins and Diversification of the Mycorrhizal Mutualists.</title>
        <authorList>
            <consortium name="DOE Joint Genome Institute"/>
            <consortium name="Mycorrhizal Genomics Consortium"/>
            <person name="Kohler A."/>
            <person name="Kuo A."/>
            <person name="Nagy L.G."/>
            <person name="Floudas D."/>
            <person name="Copeland A."/>
            <person name="Barry K.W."/>
            <person name="Cichocki N."/>
            <person name="Veneault-Fourrey C."/>
            <person name="LaButti K."/>
            <person name="Lindquist E.A."/>
            <person name="Lipzen A."/>
            <person name="Lundell T."/>
            <person name="Morin E."/>
            <person name="Murat C."/>
            <person name="Riley R."/>
            <person name="Ohm R."/>
            <person name="Sun H."/>
            <person name="Tunlid A."/>
            <person name="Henrissat B."/>
            <person name="Grigoriev I.V."/>
            <person name="Hibbett D.S."/>
            <person name="Martin F."/>
        </authorList>
    </citation>
    <scope>NUCLEOTIDE SEQUENCE [LARGE SCALE GENOMIC DNA]</scope>
    <source>
        <strain evidence="10">Zn</strain>
    </source>
</reference>
<keyword evidence="6 7" id="KW-0472">Membrane</keyword>
<feature type="transmembrane region" description="Helical" evidence="7">
    <location>
        <begin position="132"/>
        <end position="150"/>
    </location>
</feature>
<evidence type="ECO:0000256" key="7">
    <source>
        <dbReference type="PIRNR" id="PIRNR031032"/>
    </source>
</evidence>
<organism evidence="9 10">
    <name type="scientific">Oidiodendron maius (strain Zn)</name>
    <dbReference type="NCBI Taxonomy" id="913774"/>
    <lineage>
        <taxon>Eukaryota</taxon>
        <taxon>Fungi</taxon>
        <taxon>Dikarya</taxon>
        <taxon>Ascomycota</taxon>
        <taxon>Pezizomycotina</taxon>
        <taxon>Leotiomycetes</taxon>
        <taxon>Leotiomycetes incertae sedis</taxon>
        <taxon>Myxotrichaceae</taxon>
        <taxon>Oidiodendron</taxon>
    </lineage>
</organism>
<dbReference type="InParanoid" id="A0A0C3DA16"/>
<dbReference type="InterPro" id="IPR033118">
    <property type="entry name" value="EXPERA"/>
</dbReference>
<feature type="transmembrane region" description="Helical" evidence="7">
    <location>
        <begin position="12"/>
        <end position="34"/>
    </location>
</feature>
<evidence type="ECO:0000313" key="10">
    <source>
        <dbReference type="Proteomes" id="UP000054321"/>
    </source>
</evidence>
<name>A0A0C3DA16_OIDMZ</name>
<dbReference type="InterPro" id="IPR051987">
    <property type="entry name" value="Sigma-2_receptor-like"/>
</dbReference>
<dbReference type="Pfam" id="PF05241">
    <property type="entry name" value="EBP"/>
    <property type="match status" value="1"/>
</dbReference>
<comment type="subcellular location">
    <subcellularLocation>
        <location evidence="1">Endoplasmic reticulum membrane</location>
        <topology evidence="1">Multi-pass membrane protein</topology>
    </subcellularLocation>
</comment>
<evidence type="ECO:0000256" key="1">
    <source>
        <dbReference type="ARBA" id="ARBA00004477"/>
    </source>
</evidence>
<proteinExistence type="inferred from homology"/>
<evidence type="ECO:0000256" key="2">
    <source>
        <dbReference type="ARBA" id="ARBA00009096"/>
    </source>
</evidence>
<gene>
    <name evidence="9" type="ORF">OIDMADRAFT_16521</name>
</gene>
<dbReference type="STRING" id="913774.A0A0C3DA16"/>
<evidence type="ECO:0000313" key="9">
    <source>
        <dbReference type="EMBL" id="KIN08164.1"/>
    </source>
</evidence>
<dbReference type="PIRSF" id="PIRSF031032">
    <property type="entry name" value="TMP_97_prd"/>
    <property type="match status" value="1"/>
</dbReference>
<feature type="transmembrane region" description="Helical" evidence="7">
    <location>
        <begin position="68"/>
        <end position="85"/>
    </location>
</feature>
<keyword evidence="5 7" id="KW-1133">Transmembrane helix</keyword>
<comment type="similarity">
    <text evidence="2">Belongs to the TMEM97/sigma-2 receptor family.</text>
</comment>
<protein>
    <recommendedName>
        <fullName evidence="7">Efficient mitochondria targeting-associated protein 19</fullName>
    </recommendedName>
</protein>
<keyword evidence="10" id="KW-1185">Reference proteome</keyword>
<dbReference type="HOGENOM" id="CLU_086812_2_1_1"/>